<dbReference type="AlphaFoldDB" id="A0A060SND2"/>
<gene>
    <name evidence="3" type="ORF">BN946_scf184959.g5</name>
</gene>
<reference evidence="3" key="1">
    <citation type="submission" date="2014-01" db="EMBL/GenBank/DDBJ databases">
        <title>The genome of the white-rot fungus Pycnoporus cinnabarinus: a basidiomycete model with a versatile arsenal for lignocellulosic biomass breakdown.</title>
        <authorList>
            <person name="Levasseur A."/>
            <person name="Lomascolo A."/>
            <person name="Ruiz-Duenas F.J."/>
            <person name="Uzan E."/>
            <person name="Piumi F."/>
            <person name="Kues U."/>
            <person name="Ram A.F.J."/>
            <person name="Murat C."/>
            <person name="Haon M."/>
            <person name="Benoit I."/>
            <person name="Arfi Y."/>
            <person name="Chevret D."/>
            <person name="Drula E."/>
            <person name="Kwon M.J."/>
            <person name="Gouret P."/>
            <person name="Lesage-Meessen L."/>
            <person name="Lombard V."/>
            <person name="Mariette J."/>
            <person name="Noirot C."/>
            <person name="Park J."/>
            <person name="Patyshakuliyeva A."/>
            <person name="Wieneger R.A.B."/>
            <person name="Wosten H.A.B."/>
            <person name="Martin F."/>
            <person name="Coutinho P.M."/>
            <person name="de Vries R."/>
            <person name="Martinez A.T."/>
            <person name="Klopp C."/>
            <person name="Pontarotti P."/>
            <person name="Henrissat B."/>
            <person name="Record E."/>
        </authorList>
    </citation>
    <scope>NUCLEOTIDE SEQUENCE [LARGE SCALE GENOMIC DNA]</scope>
    <source>
        <strain evidence="3">BRFM137</strain>
    </source>
</reference>
<comment type="caution">
    <text evidence="3">The sequence shown here is derived from an EMBL/GenBank/DDBJ whole genome shotgun (WGS) entry which is preliminary data.</text>
</comment>
<dbReference type="EMBL" id="CCBP010000329">
    <property type="protein sequence ID" value="CDO76047.1"/>
    <property type="molecule type" value="Genomic_DNA"/>
</dbReference>
<sequence length="352" mass="39322">MCEPSSPKPSVVPEPPQPQVGSTPASRRRTAEGASLFSAHTHESRSELQMSFRKYAQTSIDDFVEKVLPPLPPGFGEPTDAVKKVFHKLRRGSNKRAKALEKQGDLYKWLSMMTLPKELSSHETVAFQPLENVIADIKAAVDACQWPDALTKPAPAFLYQNSGNTTPASLHRRDSNNSRPDVCFVHSSGQVAPAQKPSWWDIGFVGEFKKGDSSADLHNDIQKVLWSLNIIMREDPCRHFAFGFTIENTTTRLWYCDRTQIISSQAFDFSKDPFSLIWFILAALYSDETAQGWDPTIECVLENSHNRSGACQYNITVHQICGKDSVEEVLYRTESLLSQTGADGIYGRGTHV</sequence>
<feature type="region of interest" description="Disordered" evidence="1">
    <location>
        <begin position="1"/>
        <end position="32"/>
    </location>
</feature>
<evidence type="ECO:0000313" key="3">
    <source>
        <dbReference type="EMBL" id="CDO76047.1"/>
    </source>
</evidence>
<evidence type="ECO:0000313" key="4">
    <source>
        <dbReference type="Proteomes" id="UP000029665"/>
    </source>
</evidence>
<dbReference type="Pfam" id="PF17667">
    <property type="entry name" value="Pkinase_fungal"/>
    <property type="match status" value="1"/>
</dbReference>
<dbReference type="STRING" id="5643.A0A060SND2"/>
<evidence type="ECO:0000256" key="1">
    <source>
        <dbReference type="SAM" id="MobiDB-lite"/>
    </source>
</evidence>
<dbReference type="OMA" id="CVLENSH"/>
<feature type="compositionally biased region" description="Pro residues" evidence="1">
    <location>
        <begin position="1"/>
        <end position="18"/>
    </location>
</feature>
<protein>
    <recommendedName>
        <fullName evidence="2">Fungal-type protein kinase domain-containing protein</fullName>
    </recommendedName>
</protein>
<feature type="domain" description="Fungal-type protein kinase" evidence="2">
    <location>
        <begin position="180"/>
        <end position="351"/>
    </location>
</feature>
<evidence type="ECO:0000259" key="2">
    <source>
        <dbReference type="Pfam" id="PF17667"/>
    </source>
</evidence>
<name>A0A060SND2_PYCCI</name>
<proteinExistence type="predicted"/>
<dbReference type="OrthoDB" id="2803898at2759"/>
<dbReference type="HOGENOM" id="CLU_834465_0_0_1"/>
<organism evidence="3 4">
    <name type="scientific">Pycnoporus cinnabarinus</name>
    <name type="common">Cinnabar-red polypore</name>
    <name type="synonym">Trametes cinnabarina</name>
    <dbReference type="NCBI Taxonomy" id="5643"/>
    <lineage>
        <taxon>Eukaryota</taxon>
        <taxon>Fungi</taxon>
        <taxon>Dikarya</taxon>
        <taxon>Basidiomycota</taxon>
        <taxon>Agaricomycotina</taxon>
        <taxon>Agaricomycetes</taxon>
        <taxon>Polyporales</taxon>
        <taxon>Polyporaceae</taxon>
        <taxon>Trametes</taxon>
    </lineage>
</organism>
<dbReference type="InterPro" id="IPR040976">
    <property type="entry name" value="Pkinase_fungal"/>
</dbReference>
<dbReference type="Proteomes" id="UP000029665">
    <property type="component" value="Unassembled WGS sequence"/>
</dbReference>
<keyword evidence="4" id="KW-1185">Reference proteome</keyword>
<accession>A0A060SND2</accession>